<proteinExistence type="predicted"/>
<feature type="compositionally biased region" description="Low complexity" evidence="1">
    <location>
        <begin position="83"/>
        <end position="99"/>
    </location>
</feature>
<organism evidence="2 3">
    <name type="scientific">Mycena rosella</name>
    <name type="common">Pink bonnet</name>
    <name type="synonym">Agaricus rosellus</name>
    <dbReference type="NCBI Taxonomy" id="1033263"/>
    <lineage>
        <taxon>Eukaryota</taxon>
        <taxon>Fungi</taxon>
        <taxon>Dikarya</taxon>
        <taxon>Basidiomycota</taxon>
        <taxon>Agaricomycotina</taxon>
        <taxon>Agaricomycetes</taxon>
        <taxon>Agaricomycetidae</taxon>
        <taxon>Agaricales</taxon>
        <taxon>Marasmiineae</taxon>
        <taxon>Mycenaceae</taxon>
        <taxon>Mycena</taxon>
    </lineage>
</organism>
<feature type="region of interest" description="Disordered" evidence="1">
    <location>
        <begin position="47"/>
        <end position="106"/>
    </location>
</feature>
<gene>
    <name evidence="2" type="ORF">B0H17DRAFT_1190481</name>
</gene>
<sequence length="106" mass="11203">MNRSTRTGRVFSPYGVSAVLLANIPTADIIQMGVDMGPFLQSAMDAANRRAAREAADNPSDPDADEWEDVLDSCPASPLSDLTITPAPTHSPSPTSGSPHNLPSWV</sequence>
<keyword evidence="3" id="KW-1185">Reference proteome</keyword>
<dbReference type="AlphaFoldDB" id="A0AAD7H364"/>
<evidence type="ECO:0000313" key="3">
    <source>
        <dbReference type="Proteomes" id="UP001221757"/>
    </source>
</evidence>
<feature type="compositionally biased region" description="Basic and acidic residues" evidence="1">
    <location>
        <begin position="47"/>
        <end position="56"/>
    </location>
</feature>
<protein>
    <submittedName>
        <fullName evidence="2">Uncharacterized protein</fullName>
    </submittedName>
</protein>
<dbReference type="EMBL" id="JARKIE010000001">
    <property type="protein sequence ID" value="KAJ7710790.1"/>
    <property type="molecule type" value="Genomic_DNA"/>
</dbReference>
<accession>A0AAD7H364</accession>
<evidence type="ECO:0000256" key="1">
    <source>
        <dbReference type="SAM" id="MobiDB-lite"/>
    </source>
</evidence>
<comment type="caution">
    <text evidence="2">The sequence shown here is derived from an EMBL/GenBank/DDBJ whole genome shotgun (WGS) entry which is preliminary data.</text>
</comment>
<dbReference type="Proteomes" id="UP001221757">
    <property type="component" value="Unassembled WGS sequence"/>
</dbReference>
<evidence type="ECO:0000313" key="2">
    <source>
        <dbReference type="EMBL" id="KAJ7710790.1"/>
    </source>
</evidence>
<name>A0AAD7H364_MYCRO</name>
<feature type="compositionally biased region" description="Acidic residues" evidence="1">
    <location>
        <begin position="60"/>
        <end position="71"/>
    </location>
</feature>
<reference evidence="2" key="1">
    <citation type="submission" date="2023-03" db="EMBL/GenBank/DDBJ databases">
        <title>Massive genome expansion in bonnet fungi (Mycena s.s.) driven by repeated elements and novel gene families across ecological guilds.</title>
        <authorList>
            <consortium name="Lawrence Berkeley National Laboratory"/>
            <person name="Harder C.B."/>
            <person name="Miyauchi S."/>
            <person name="Viragh M."/>
            <person name="Kuo A."/>
            <person name="Thoen E."/>
            <person name="Andreopoulos B."/>
            <person name="Lu D."/>
            <person name="Skrede I."/>
            <person name="Drula E."/>
            <person name="Henrissat B."/>
            <person name="Morin E."/>
            <person name="Kohler A."/>
            <person name="Barry K."/>
            <person name="LaButti K."/>
            <person name="Morin E."/>
            <person name="Salamov A."/>
            <person name="Lipzen A."/>
            <person name="Mereny Z."/>
            <person name="Hegedus B."/>
            <person name="Baldrian P."/>
            <person name="Stursova M."/>
            <person name="Weitz H."/>
            <person name="Taylor A."/>
            <person name="Grigoriev I.V."/>
            <person name="Nagy L.G."/>
            <person name="Martin F."/>
            <person name="Kauserud H."/>
        </authorList>
    </citation>
    <scope>NUCLEOTIDE SEQUENCE</scope>
    <source>
        <strain evidence="2">CBHHK067</strain>
    </source>
</reference>